<feature type="compositionally biased region" description="Basic and acidic residues" evidence="1">
    <location>
        <begin position="585"/>
        <end position="603"/>
    </location>
</feature>
<dbReference type="KEGG" id="htu:Htur_5272"/>
<feature type="compositionally biased region" description="Low complexity" evidence="1">
    <location>
        <begin position="409"/>
        <end position="430"/>
    </location>
</feature>
<evidence type="ECO:0000313" key="2">
    <source>
        <dbReference type="EMBL" id="ADB64000.1"/>
    </source>
</evidence>
<dbReference type="PANTHER" id="PTHR47372">
    <property type="entry name" value="DAUER UP-REGULATED-RELATED"/>
    <property type="match status" value="1"/>
</dbReference>
<reference evidence="2 3" key="1">
    <citation type="journal article" date="2010" name="Stand. Genomic Sci.">
        <title>Complete genome sequence of Haloterrigena turkmenica type strain (4k).</title>
        <authorList>
            <person name="Saunders E."/>
            <person name="Tindall B.J."/>
            <person name="Fahnrich R."/>
            <person name="Lapidus A."/>
            <person name="Copeland A."/>
            <person name="Del Rio T.G."/>
            <person name="Lucas S."/>
            <person name="Chen F."/>
            <person name="Tice H."/>
            <person name="Cheng J.F."/>
            <person name="Han C."/>
            <person name="Detter J.C."/>
            <person name="Bruce D."/>
            <person name="Goodwin L."/>
            <person name="Chain P."/>
            <person name="Pitluck S."/>
            <person name="Pati A."/>
            <person name="Ivanova N."/>
            <person name="Mavromatis K."/>
            <person name="Chen A."/>
            <person name="Palaniappan K."/>
            <person name="Land M."/>
            <person name="Hauser L."/>
            <person name="Chang Y.J."/>
            <person name="Jeffries C.D."/>
            <person name="Brettin T."/>
            <person name="Rohde M."/>
            <person name="Goker M."/>
            <person name="Bristow J."/>
            <person name="Eisen J.A."/>
            <person name="Markowitz V."/>
            <person name="Hugenholtz P."/>
            <person name="Klenk H.P."/>
            <person name="Kyrpides N.C."/>
        </authorList>
    </citation>
    <scope>NUCLEOTIDE SEQUENCE [LARGE SCALE GENOMIC DNA]</scope>
    <source>
        <strain evidence="3">ATCC 51198 / DSM 5511 / JCM 9101 / NCIMB 13204 / VKM B-1734 / 4k</strain>
    </source>
</reference>
<dbReference type="SUPFAM" id="SSF58113">
    <property type="entry name" value="Apolipoprotein A-I"/>
    <property type="match status" value="1"/>
</dbReference>
<dbReference type="GeneID" id="31787773"/>
<feature type="compositionally biased region" description="Basic and acidic residues" evidence="1">
    <location>
        <begin position="795"/>
        <end position="817"/>
    </location>
</feature>
<sequence>MGWGDAIGDAASGVAEGAKKAGGKVKKTVDETGDKVDDTVDKTADKVDDTVDKTVGKVDDTVDKTVDKVDDTVDKTTDKAKGTIGETKDKAESAFNETTDEITDTVSSVVGDAQEIKEDTSEDVDQKVDDVSENLRGKIEDAVGGVKNKADDVTDDVGNEVGIIANNVEDKAGDVTDGVSDKVDGVTDSAGNAVDDVQKGADDALRDATGGDIGVSSDWTSMEDSGGIQGTADGIGQEVKEEGREFRRKQSEEGEQFGDFDWSVGGVDLEQKAEDLQAGAQKRGLDAANSMGPSLGGVVLRETGHDALGRKYEDVVGGFAEGIVTRTASNVGGTPKAGMEAVETTAFTLTNPKETAETIPGALSASAVSTAEDFRENPAQAAGGVFGGIALGMGAGRAGLGMGRRVTRSRSSSGSRSGSGQSGGSSPTSGKPRLLTSDRNRGQLIIGRRDRDREGGSSQSDPTGSSSRDGGDSGLLPDNIDEMLEGMENAHSRRDANQRAERNIIDKHLEAGKRQERGDEPRTVTRDREPDTLTRDREPKTVSREPKTSEPTGSGFSQTLDTSVDLSPREKQLAAKIGRQTPSGDLRDLDATRRQTPDTDLRIQMDTASEGSTPAIPGLVGAGAGSDPIQEMEDLRDESESKSTDGSDVEFGDGDLFGVFMPGAQDGGRDWDLPETPGSEIVPPGIGIGSRGDSDSRGDTDTEPDTGQQPDSDSGTRIGTRPDSDSGTRIGTQPDSDTDTRTDTRTGIGPVTDTVPNPPTTDTPPERPPSDPPGLTPPPGRTPPPRDNGGGGGGRGDDGDGWRRIRTPDLDLPGRDDDDKDESWFESAGEGYTVDFVNPLSGETLETDPDDGSDSGIPGLGGML</sequence>
<dbReference type="Gene3D" id="1.20.120.20">
    <property type="entry name" value="Apolipoprotein"/>
    <property type="match status" value="2"/>
</dbReference>
<geneLocation type="plasmid" evidence="2 3">
    <name>pHTUR06</name>
</geneLocation>
<organism evidence="2 3">
    <name type="scientific">Haloterrigena turkmenica (strain ATCC 51198 / DSM 5511 / JCM 9101 / NCIMB 13204 / VKM B-1734 / 4k)</name>
    <name type="common">Halococcus turkmenicus</name>
    <dbReference type="NCBI Taxonomy" id="543526"/>
    <lineage>
        <taxon>Archaea</taxon>
        <taxon>Methanobacteriati</taxon>
        <taxon>Methanobacteriota</taxon>
        <taxon>Stenosarchaea group</taxon>
        <taxon>Halobacteria</taxon>
        <taxon>Halobacteriales</taxon>
        <taxon>Natrialbaceae</taxon>
        <taxon>Haloterrigena</taxon>
    </lineage>
</organism>
<proteinExistence type="predicted"/>
<feature type="compositionally biased region" description="Polar residues" evidence="1">
    <location>
        <begin position="549"/>
        <end position="565"/>
    </location>
</feature>
<feature type="compositionally biased region" description="Basic and acidic residues" evidence="1">
    <location>
        <begin position="196"/>
        <end position="206"/>
    </location>
</feature>
<gene>
    <name evidence="2" type="ordered locus">Htur_5272</name>
</gene>
<feature type="region of interest" description="Disordered" evidence="1">
    <location>
        <begin position="397"/>
        <end position="864"/>
    </location>
</feature>
<accession>D2S3Q3</accession>
<feature type="compositionally biased region" description="Pro residues" evidence="1">
    <location>
        <begin position="770"/>
        <end position="786"/>
    </location>
</feature>
<dbReference type="Proteomes" id="UP000001903">
    <property type="component" value="Plasmid pHTUR06"/>
</dbReference>
<feature type="region of interest" description="Disordered" evidence="1">
    <location>
        <begin position="172"/>
        <end position="235"/>
    </location>
</feature>
<feature type="compositionally biased region" description="Basic and acidic residues" evidence="1">
    <location>
        <begin position="172"/>
        <end position="185"/>
    </location>
</feature>
<dbReference type="RefSeq" id="WP_012946239.1">
    <property type="nucleotide sequence ID" value="NC_013749.1"/>
</dbReference>
<feature type="compositionally biased region" description="Polar residues" evidence="1">
    <location>
        <begin position="705"/>
        <end position="717"/>
    </location>
</feature>
<feature type="compositionally biased region" description="Basic and acidic residues" evidence="1">
    <location>
        <begin position="436"/>
        <end position="455"/>
    </location>
</feature>
<feature type="compositionally biased region" description="Basic and acidic residues" evidence="1">
    <location>
        <begin position="488"/>
        <end position="548"/>
    </location>
</feature>
<dbReference type="AlphaFoldDB" id="D2S3Q3"/>
<keyword evidence="2" id="KW-0614">Plasmid</keyword>
<feature type="compositionally biased region" description="Low complexity" evidence="1">
    <location>
        <begin position="456"/>
        <end position="478"/>
    </location>
</feature>
<evidence type="ECO:0000256" key="1">
    <source>
        <dbReference type="SAM" id="MobiDB-lite"/>
    </source>
</evidence>
<feature type="region of interest" description="Disordered" evidence="1">
    <location>
        <begin position="1"/>
        <end position="27"/>
    </location>
</feature>
<evidence type="ECO:0000313" key="3">
    <source>
        <dbReference type="Proteomes" id="UP000001903"/>
    </source>
</evidence>
<name>D2S3Q3_HALTV</name>
<dbReference type="PANTHER" id="PTHR47372:SF11">
    <property type="entry name" value="RE19971P"/>
    <property type="match status" value="1"/>
</dbReference>
<protein>
    <submittedName>
        <fullName evidence="2">Uncharacterized protein</fullName>
    </submittedName>
</protein>
<dbReference type="HOGENOM" id="CLU_331398_0_0_2"/>
<dbReference type="EMBL" id="CP001866">
    <property type="protein sequence ID" value="ADB64000.1"/>
    <property type="molecule type" value="Genomic_DNA"/>
</dbReference>
<keyword evidence="3" id="KW-1185">Reference proteome</keyword>